<feature type="region of interest" description="Disordered" evidence="1">
    <location>
        <begin position="376"/>
        <end position="401"/>
    </location>
</feature>
<organism evidence="2 3">
    <name type="scientific">Salininema proteolyticum</name>
    <dbReference type="NCBI Taxonomy" id="1607685"/>
    <lineage>
        <taxon>Bacteria</taxon>
        <taxon>Bacillati</taxon>
        <taxon>Actinomycetota</taxon>
        <taxon>Actinomycetes</taxon>
        <taxon>Glycomycetales</taxon>
        <taxon>Glycomycetaceae</taxon>
        <taxon>Salininema</taxon>
    </lineage>
</organism>
<gene>
    <name evidence="2" type="ORF">ACFPET_11635</name>
</gene>
<sequence>MSRYSDSLTSSAADLTLSEVLRRPVDVLLGVGVDAATALADINITSVFDLGSSSLFAQAATAASASRTPVELIAADILSDSAALTPLEEVPDLDVTSLRGLGLTTGARVKEALHVQTIRDLAHWPPRRLAHDMVTEALGTDLGDVEERQAEELRPRFGEYPTERVYYDTLFMLGTVDEDRARKASSESLGQEIRDRTPVSRAVDLGDLAGSGDVGFETPAVGVLADYSQSWFAQGITLGHMIHSLALAPGEATRVAVVDWSRRTRATAAETVEEAEQLDSSQTHARSISEVQNAVANEMQSGGSITTGWAESSSKAKGFAGSVGGGVAGMFKGVSGVLGFGLGGSKSSQQSTTSSRATSTSWSVGSREVMAEMTQRVNDRTEQHSTSVRNRRATAVREVSQAEHEEVSTRVVANYNHMHALTVQYYEVVQIYRVAVELNRLTRVLFLPFKPLDFTSDKGMDLVARFRAQLMEAALNVRAAGLLQDPAGTVTVREARRFHRPLSVADDILFHQQGDVFTEASGSVVASPAAGASAAASETGTGIIGPLSLPTVVRPGSVVAEIPGDARLVSLSFESVGIDKVHIDRPGSDSSKDTFPLADGTDQIDFTQPVFLRQIEKIRVARDDGDQKRGSMTLTFEVGGRLASAVVNLDLTDSRRMQRAAYLESDTSDRRDELLTHLQSNRGYYTEAVFSRLDSASLVQLLAGHEWDGEPLVDQIEPTPVAVAGNYLVLRAPARESDTSGLGDDRTWGEVLDDLFDRSRGKSLPKQQNDRLVPIPTGGVFAEAVLGRSNSAEKLDITRFWNWQDSPIPLEPPDITGVTPGSRAQAEDLTPGQLGQPVVTMQNAAPLPEPAGLTAALGALANGSMFRDMSGLAGTQQVAQGASAGTLSAATEAGKIASENFKAATTQATEMGKAAADLWKANKSAGGGGSDGGSGGLSGASPSVQGAHINQGRDLDERGISNDRGLRGPVRPGEMPGVDPGFTDFLEQANLVGPGTGSGGFSSEQAFSDSAVGASPQLIGATAAALGAASPAAAGTGVQAFLQNSAIDAVEDLVLFLFRFEADRAGILPPNVRLIPMRLHDNGADFERTDYSAWTNSGTDVYVNVRKLVRDVMPAVANGNLLDAIQTLRFIGVLVLRHEFKHIEQFNRPGGGPPGTFEQMVAFEIEAYSEDVTWLNIPANRTFLSSSYGKPMSTIDAVRDGLNQSATDFQGFEDGGNVGGALRDELKTAPGRYLPDKVQGKSAYAIGDLYRTSPPFTP</sequence>
<feature type="compositionally biased region" description="Gly residues" evidence="1">
    <location>
        <begin position="925"/>
        <end position="938"/>
    </location>
</feature>
<keyword evidence="3" id="KW-1185">Reference proteome</keyword>
<dbReference type="EMBL" id="JBHSDK010000015">
    <property type="protein sequence ID" value="MFC4335853.1"/>
    <property type="molecule type" value="Genomic_DNA"/>
</dbReference>
<evidence type="ECO:0000313" key="3">
    <source>
        <dbReference type="Proteomes" id="UP001595823"/>
    </source>
</evidence>
<accession>A0ABV8TZK6</accession>
<dbReference type="RefSeq" id="WP_380621121.1">
    <property type="nucleotide sequence ID" value="NZ_JBHSDK010000015.1"/>
</dbReference>
<dbReference type="Proteomes" id="UP001595823">
    <property type="component" value="Unassembled WGS sequence"/>
</dbReference>
<feature type="region of interest" description="Disordered" evidence="1">
    <location>
        <begin position="345"/>
        <end position="364"/>
    </location>
</feature>
<reference evidence="3" key="1">
    <citation type="journal article" date="2019" name="Int. J. Syst. Evol. Microbiol.">
        <title>The Global Catalogue of Microorganisms (GCM) 10K type strain sequencing project: providing services to taxonomists for standard genome sequencing and annotation.</title>
        <authorList>
            <consortium name="The Broad Institute Genomics Platform"/>
            <consortium name="The Broad Institute Genome Sequencing Center for Infectious Disease"/>
            <person name="Wu L."/>
            <person name="Ma J."/>
        </authorList>
    </citation>
    <scope>NUCLEOTIDE SEQUENCE [LARGE SCALE GENOMIC DNA]</scope>
    <source>
        <strain evidence="3">IBRC-M 10908</strain>
    </source>
</reference>
<feature type="region of interest" description="Disordered" evidence="1">
    <location>
        <begin position="925"/>
        <end position="978"/>
    </location>
</feature>
<protein>
    <submittedName>
        <fullName evidence="2">Uncharacterized protein</fullName>
    </submittedName>
</protein>
<evidence type="ECO:0000256" key="1">
    <source>
        <dbReference type="SAM" id="MobiDB-lite"/>
    </source>
</evidence>
<proteinExistence type="predicted"/>
<evidence type="ECO:0000313" key="2">
    <source>
        <dbReference type="EMBL" id="MFC4335853.1"/>
    </source>
</evidence>
<dbReference type="PROSITE" id="PS00361">
    <property type="entry name" value="RIBOSOMAL_S10"/>
    <property type="match status" value="1"/>
</dbReference>
<comment type="caution">
    <text evidence="2">The sequence shown here is derived from an EMBL/GenBank/DDBJ whole genome shotgun (WGS) entry which is preliminary data.</text>
</comment>
<dbReference type="InterPro" id="IPR018268">
    <property type="entry name" value="Ribosomal_uS10_CS"/>
</dbReference>
<name>A0ABV8TZK6_9ACTN</name>
<feature type="compositionally biased region" description="Basic and acidic residues" evidence="1">
    <location>
        <begin position="951"/>
        <end position="966"/>
    </location>
</feature>